<sequence>SQGYGVNTRQSKATRTWVINSVGDLKANQPREEQHDFLADGLEDLDSGCDDLQLHTTSIFKADHVYAFDLDYDEVATANAIFMARLSPAGSVNRDNFSPIYDSNILFEVPHYDTYHEIDMLNPIVQETKYSEHLVSNNDSYDELTVTTMLTLTLNI</sequence>
<feature type="non-terminal residue" evidence="1">
    <location>
        <position position="1"/>
    </location>
</feature>
<comment type="caution">
    <text evidence="1">The sequence shown here is derived from an EMBL/GenBank/DDBJ whole genome shotgun (WGS) entry which is preliminary data.</text>
</comment>
<reference evidence="1" key="1">
    <citation type="journal article" date="2019" name="Sci. Rep.">
        <title>Draft genome of Tanacetum cinerariifolium, the natural source of mosquito coil.</title>
        <authorList>
            <person name="Yamashiro T."/>
            <person name="Shiraishi A."/>
            <person name="Satake H."/>
            <person name="Nakayama K."/>
        </authorList>
    </citation>
    <scope>NUCLEOTIDE SEQUENCE</scope>
</reference>
<protein>
    <submittedName>
        <fullName evidence="1">Uncharacterized protein</fullName>
    </submittedName>
</protein>
<gene>
    <name evidence="1" type="ORF">Tci_649258</name>
</gene>
<name>A0A699K551_TANCI</name>
<evidence type="ECO:0000313" key="1">
    <source>
        <dbReference type="EMBL" id="GFA77286.1"/>
    </source>
</evidence>
<accession>A0A699K551</accession>
<proteinExistence type="predicted"/>
<dbReference type="EMBL" id="BKCJ010485065">
    <property type="protein sequence ID" value="GFA77286.1"/>
    <property type="molecule type" value="Genomic_DNA"/>
</dbReference>
<dbReference type="AlphaFoldDB" id="A0A699K551"/>
<organism evidence="1">
    <name type="scientific">Tanacetum cinerariifolium</name>
    <name type="common">Dalmatian daisy</name>
    <name type="synonym">Chrysanthemum cinerariifolium</name>
    <dbReference type="NCBI Taxonomy" id="118510"/>
    <lineage>
        <taxon>Eukaryota</taxon>
        <taxon>Viridiplantae</taxon>
        <taxon>Streptophyta</taxon>
        <taxon>Embryophyta</taxon>
        <taxon>Tracheophyta</taxon>
        <taxon>Spermatophyta</taxon>
        <taxon>Magnoliopsida</taxon>
        <taxon>eudicotyledons</taxon>
        <taxon>Gunneridae</taxon>
        <taxon>Pentapetalae</taxon>
        <taxon>asterids</taxon>
        <taxon>campanulids</taxon>
        <taxon>Asterales</taxon>
        <taxon>Asteraceae</taxon>
        <taxon>Asteroideae</taxon>
        <taxon>Anthemideae</taxon>
        <taxon>Anthemidinae</taxon>
        <taxon>Tanacetum</taxon>
    </lineage>
</organism>